<evidence type="ECO:0000259" key="2">
    <source>
        <dbReference type="Pfam" id="PF13229"/>
    </source>
</evidence>
<keyword evidence="4" id="KW-1185">Reference proteome</keyword>
<dbReference type="InterPro" id="IPR006626">
    <property type="entry name" value="PbH1"/>
</dbReference>
<dbReference type="EMBL" id="BNAR01000001">
    <property type="protein sequence ID" value="GHH28775.1"/>
    <property type="molecule type" value="Genomic_DNA"/>
</dbReference>
<sequence>MTKTSLPLLSLLLIGSLTVPTTAAAAPALTGLDVSSANRRAPVSGLYDWSKAGYRGNGVLPGNNELNPNAACQITAAELASQFAVRPNDAADDTAGLQAAIDSVKAQCSPSASYTRLSLISLPAGELRVSKELHVDADYLIIRGAGTTATKLVYTPDANTRYDTLTPDGSDWDEDGMTSGAGKGGWLWPGRGLFRVQSRGVHPSYASDHSRAPENRKDIFEGTVNVHWKAGAKVSAAAKAGDRAVKVASASTIKPGMLVNVRAANSVKFYEQQQATGTGFPLLNMHMRQQIFTVASVSGTTVTLDKPLEFDVPVNSTSDGSPAIDGATYDSKVSPLVDPVLGVGFENFGFTQAMPNLDPAEAVNNYGNMAPADEMHGIVFKWAANSWVKGIRAEMTGSHPIVTEEAKNLQIVDNELDGSWNKGKGGNGYFRGSRVWDSLYAGNTSRNLRHFTFQWSASGNVVIGNDFDSDLNLHGGWERNNLFENNTVRVSYAHRSGNCRANCGEEGGGGPDDSNWFPIWWGAGRKAVKWSGASGPRNVFFNNGMTKQLATGGAYDPFYSEKSRIYQFGWNGSAYKHLDIGGTAIADWAKNEQRDYTGGHGVDASKTDTAKSLFLKNIPASLAAGADLGATVAVSNAEQLKAALLNAKPGDTISLAAGTYRGSFVTQKAGTSGSPITLTGPPSAVLINDGPSGTAPSCPVPTAGWDSGYGLWLHNAPYWTVKGITVAESKKGIVLDNSHHVTIDGVTVRKTDEEGVHFRRSSADGVIKNSTITDAGVVTKDYGEGVYIGSANSNWKCHGNSGGVDRSDRVQVTGNRIGPGVSAEHIDVKEGTQGGLISGNTFNGTGISGANSADSWVDVKGFGYRIENNTGTFSSPGTFKNGYETHNPGTTPSFGNGCGNVWRGNKSDLGGVGEYAVSVSSTSKCKANPNVVHASNTVSRAKKGVSNIPVTP</sequence>
<dbReference type="Proteomes" id="UP000605568">
    <property type="component" value="Unassembled WGS sequence"/>
</dbReference>
<proteinExistence type="predicted"/>
<dbReference type="InterPro" id="IPR011050">
    <property type="entry name" value="Pectin_lyase_fold/virulence"/>
</dbReference>
<dbReference type="SUPFAM" id="SSF51126">
    <property type="entry name" value="Pectin lyase-like"/>
    <property type="match status" value="2"/>
</dbReference>
<dbReference type="InterPro" id="IPR012334">
    <property type="entry name" value="Pectin_lyas_fold"/>
</dbReference>
<feature type="signal peptide" evidence="1">
    <location>
        <begin position="1"/>
        <end position="25"/>
    </location>
</feature>
<evidence type="ECO:0000256" key="1">
    <source>
        <dbReference type="SAM" id="SignalP"/>
    </source>
</evidence>
<comment type="caution">
    <text evidence="3">The sequence shown here is derived from an EMBL/GenBank/DDBJ whole genome shotgun (WGS) entry which is preliminary data.</text>
</comment>
<feature type="domain" description="Right handed beta helix" evidence="2">
    <location>
        <begin position="710"/>
        <end position="852"/>
    </location>
</feature>
<keyword evidence="1" id="KW-0732">Signal</keyword>
<dbReference type="RefSeq" id="WP_229904286.1">
    <property type="nucleotide sequence ID" value="NZ_BNAR01000001.1"/>
</dbReference>
<dbReference type="Pfam" id="PF13229">
    <property type="entry name" value="Beta_helix"/>
    <property type="match status" value="1"/>
</dbReference>
<dbReference type="InterPro" id="IPR039448">
    <property type="entry name" value="Beta_helix"/>
</dbReference>
<gene>
    <name evidence="3" type="ORF">GCM10017774_03510</name>
</gene>
<name>A0ABQ3LYV9_9PSEU</name>
<evidence type="ECO:0000313" key="4">
    <source>
        <dbReference type="Proteomes" id="UP000605568"/>
    </source>
</evidence>
<accession>A0ABQ3LYV9</accession>
<feature type="chain" id="PRO_5047088178" description="Right handed beta helix domain-containing protein" evidence="1">
    <location>
        <begin position="26"/>
        <end position="952"/>
    </location>
</feature>
<reference evidence="4" key="1">
    <citation type="journal article" date="2019" name="Int. J. Syst. Evol. Microbiol.">
        <title>The Global Catalogue of Microorganisms (GCM) 10K type strain sequencing project: providing services to taxonomists for standard genome sequencing and annotation.</title>
        <authorList>
            <consortium name="The Broad Institute Genomics Platform"/>
            <consortium name="The Broad Institute Genome Sequencing Center for Infectious Disease"/>
            <person name="Wu L."/>
            <person name="Ma J."/>
        </authorList>
    </citation>
    <scope>NUCLEOTIDE SEQUENCE [LARGE SCALE GENOMIC DNA]</scope>
    <source>
        <strain evidence="4">CGMCC 4.7367</strain>
    </source>
</reference>
<organism evidence="3 4">
    <name type="scientific">Lentzea cavernae</name>
    <dbReference type="NCBI Taxonomy" id="2020703"/>
    <lineage>
        <taxon>Bacteria</taxon>
        <taxon>Bacillati</taxon>
        <taxon>Actinomycetota</taxon>
        <taxon>Actinomycetes</taxon>
        <taxon>Pseudonocardiales</taxon>
        <taxon>Pseudonocardiaceae</taxon>
        <taxon>Lentzea</taxon>
    </lineage>
</organism>
<dbReference type="Gene3D" id="2.160.20.10">
    <property type="entry name" value="Single-stranded right-handed beta-helix, Pectin lyase-like"/>
    <property type="match status" value="2"/>
</dbReference>
<protein>
    <recommendedName>
        <fullName evidence="2">Right handed beta helix domain-containing protein</fullName>
    </recommendedName>
</protein>
<evidence type="ECO:0000313" key="3">
    <source>
        <dbReference type="EMBL" id="GHH28775.1"/>
    </source>
</evidence>
<dbReference type="SMART" id="SM00710">
    <property type="entry name" value="PbH1"/>
    <property type="match status" value="5"/>
</dbReference>